<gene>
    <name evidence="1" type="ORF">SAMN05216352_10764</name>
</gene>
<dbReference type="EMBL" id="FNDU01000007">
    <property type="protein sequence ID" value="SDI38339.1"/>
    <property type="molecule type" value="Genomic_DNA"/>
</dbReference>
<evidence type="ECO:0000313" key="1">
    <source>
        <dbReference type="EMBL" id="SDI38339.1"/>
    </source>
</evidence>
<evidence type="ECO:0000313" key="2">
    <source>
        <dbReference type="Proteomes" id="UP000199017"/>
    </source>
</evidence>
<proteinExistence type="predicted"/>
<protein>
    <submittedName>
        <fullName evidence="1">Uncharacterized protein</fullName>
    </submittedName>
</protein>
<keyword evidence="2" id="KW-1185">Reference proteome</keyword>
<dbReference type="AlphaFoldDB" id="A0A1G8K4S0"/>
<dbReference type="Proteomes" id="UP000199017">
    <property type="component" value="Unassembled WGS sequence"/>
</dbReference>
<sequence length="55" mass="5990">MTVKEHGGDKSGSQLYIPPLMRSQTNIGDSVKGANNVFVTKKGPQFKYVPEVGPR</sequence>
<organism evidence="1 2">
    <name type="scientific">Alteribacillus bidgolensis</name>
    <dbReference type="NCBI Taxonomy" id="930129"/>
    <lineage>
        <taxon>Bacteria</taxon>
        <taxon>Bacillati</taxon>
        <taxon>Bacillota</taxon>
        <taxon>Bacilli</taxon>
        <taxon>Bacillales</taxon>
        <taxon>Bacillaceae</taxon>
        <taxon>Alteribacillus</taxon>
    </lineage>
</organism>
<accession>A0A1G8K4S0</accession>
<reference evidence="1 2" key="1">
    <citation type="submission" date="2016-10" db="EMBL/GenBank/DDBJ databases">
        <authorList>
            <person name="de Groot N.N."/>
        </authorList>
    </citation>
    <scope>NUCLEOTIDE SEQUENCE [LARGE SCALE GENOMIC DNA]</scope>
    <source>
        <strain evidence="2">P4B,CCM 7963,CECT 7998,DSM 25260,IBRC-M 10614,KCTC 13821</strain>
    </source>
</reference>
<name>A0A1G8K4S0_9BACI</name>